<dbReference type="EMBL" id="CAKLCB010000253">
    <property type="protein sequence ID" value="CAH0517759.1"/>
    <property type="molecule type" value="Genomic_DNA"/>
</dbReference>
<dbReference type="PRINTS" id="PR01415">
    <property type="entry name" value="ANKYRIN"/>
</dbReference>
<keyword evidence="1" id="KW-0446">Lipid-binding</keyword>
<dbReference type="PANTHER" id="PTHR24119:SF0">
    <property type="entry name" value="ACYL-COA-BINDING DOMAIN-CONTAINING PROTEIN 6"/>
    <property type="match status" value="1"/>
</dbReference>
<keyword evidence="2" id="KW-0040">ANK repeat</keyword>
<sequence length="152" mass="16422">MPVLPAGDVTKLQKLLDSGVNVDVKDEDGLTLLHWASSTGCFDVVELLLEHAQVFVNVQDDAGWTPLMSAGSAGHCEIVGVLLRKGADANLANENGQIPLHYHRGRQEIAELLLDYTRDVNHAQSLSSSPSGECLQQRQEGVYAAADVHDHT</sequence>
<dbReference type="InterPro" id="IPR002110">
    <property type="entry name" value="Ankyrin_rpt"/>
</dbReference>
<dbReference type="Gene3D" id="1.25.40.20">
    <property type="entry name" value="Ankyrin repeat-containing domain"/>
    <property type="match status" value="2"/>
</dbReference>
<dbReference type="SMART" id="SM00248">
    <property type="entry name" value="ANK"/>
    <property type="match status" value="3"/>
</dbReference>
<keyword evidence="4" id="KW-1185">Reference proteome</keyword>
<name>A0ABN8CY46_9STRA</name>
<feature type="repeat" description="ANK" evidence="2">
    <location>
        <begin position="28"/>
        <end position="51"/>
    </location>
</feature>
<comment type="caution">
    <text evidence="3">The sequence shown here is derived from an EMBL/GenBank/DDBJ whole genome shotgun (WGS) entry which is preliminary data.</text>
</comment>
<protein>
    <submittedName>
        <fullName evidence="3">Uncharacterized protein</fullName>
    </submittedName>
</protein>
<organism evidence="3 4">
    <name type="scientific">Peronospora belbahrii</name>
    <dbReference type="NCBI Taxonomy" id="622444"/>
    <lineage>
        <taxon>Eukaryota</taxon>
        <taxon>Sar</taxon>
        <taxon>Stramenopiles</taxon>
        <taxon>Oomycota</taxon>
        <taxon>Peronosporomycetes</taxon>
        <taxon>Peronosporales</taxon>
        <taxon>Peronosporaceae</taxon>
        <taxon>Peronospora</taxon>
    </lineage>
</organism>
<accession>A0ABN8CY46</accession>
<evidence type="ECO:0000256" key="1">
    <source>
        <dbReference type="ARBA" id="ARBA00023121"/>
    </source>
</evidence>
<evidence type="ECO:0000256" key="2">
    <source>
        <dbReference type="PROSITE-ProRule" id="PRU00023"/>
    </source>
</evidence>
<dbReference type="SUPFAM" id="SSF48403">
    <property type="entry name" value="Ankyrin repeat"/>
    <property type="match status" value="1"/>
</dbReference>
<dbReference type="PROSITE" id="PS50088">
    <property type="entry name" value="ANK_REPEAT"/>
    <property type="match status" value="2"/>
</dbReference>
<proteinExistence type="predicted"/>
<dbReference type="PANTHER" id="PTHR24119">
    <property type="entry name" value="ACYL-COA-BINDING DOMAIN-CONTAINING PROTEIN 6"/>
    <property type="match status" value="1"/>
</dbReference>
<dbReference type="PROSITE" id="PS50297">
    <property type="entry name" value="ANK_REP_REGION"/>
    <property type="match status" value="2"/>
</dbReference>
<gene>
    <name evidence="3" type="ORF">PBS001_LOCUS4348</name>
</gene>
<dbReference type="InterPro" id="IPR036770">
    <property type="entry name" value="Ankyrin_rpt-contain_sf"/>
</dbReference>
<dbReference type="Pfam" id="PF12796">
    <property type="entry name" value="Ank_2"/>
    <property type="match status" value="1"/>
</dbReference>
<evidence type="ECO:0000313" key="3">
    <source>
        <dbReference type="EMBL" id="CAH0517759.1"/>
    </source>
</evidence>
<evidence type="ECO:0000313" key="4">
    <source>
        <dbReference type="Proteomes" id="UP001158986"/>
    </source>
</evidence>
<reference evidence="3 4" key="1">
    <citation type="submission" date="2021-11" db="EMBL/GenBank/DDBJ databases">
        <authorList>
            <person name="Islam A."/>
            <person name="Islam S."/>
            <person name="Flora M.S."/>
            <person name="Rahman M."/>
            <person name="Ziaur R.M."/>
            <person name="Epstein J.H."/>
            <person name="Hassan M."/>
            <person name="Klassen M."/>
            <person name="Woodard K."/>
            <person name="Webb A."/>
            <person name="Webby R.J."/>
            <person name="El Zowalaty M.E."/>
        </authorList>
    </citation>
    <scope>NUCLEOTIDE SEQUENCE [LARGE SCALE GENOMIC DNA]</scope>
    <source>
        <strain evidence="3">Pbs1</strain>
    </source>
</reference>
<feature type="repeat" description="ANK" evidence="2">
    <location>
        <begin position="62"/>
        <end position="94"/>
    </location>
</feature>
<dbReference type="Proteomes" id="UP001158986">
    <property type="component" value="Unassembled WGS sequence"/>
</dbReference>